<reference evidence="2" key="1">
    <citation type="submission" date="2016-09" db="EMBL/GenBank/DDBJ databases">
        <authorList>
            <person name="Lysoe E."/>
        </authorList>
    </citation>
    <scope>NUCLEOTIDE SEQUENCE [LARGE SCALE GENOMIC DNA]</scope>
    <source>
        <strain evidence="2">LJ96T</strain>
    </source>
</reference>
<evidence type="ECO:0000313" key="1">
    <source>
        <dbReference type="EMBL" id="APG05637.1"/>
    </source>
</evidence>
<dbReference type="EMBL" id="CP017480">
    <property type="protein sequence ID" value="APG05637.1"/>
    <property type="molecule type" value="Genomic_DNA"/>
</dbReference>
<organism evidence="1 2">
    <name type="scientific">Luteibacter rhizovicinus DSM 16549</name>
    <dbReference type="NCBI Taxonomy" id="1440763"/>
    <lineage>
        <taxon>Bacteria</taxon>
        <taxon>Pseudomonadati</taxon>
        <taxon>Pseudomonadota</taxon>
        <taxon>Gammaproteobacteria</taxon>
        <taxon>Lysobacterales</taxon>
        <taxon>Rhodanobacteraceae</taxon>
        <taxon>Luteibacter</taxon>
    </lineage>
</organism>
<protein>
    <submittedName>
        <fullName evidence="1">Uncharacterized protein</fullName>
    </submittedName>
</protein>
<sequence>MVILDTMVARSLGSESRPEWLAVLGDMSRNGYSFSLADTTTGELTLQARRKQFSFLHHKRMMTALRKLLNPNLRSLPSRVDLQGIIGASSAPPLEETLELSRIMWRLLNDPSLTVPGMGPPLEQIRDEERADWPAWIKQVARKIEASGVDLAGCNPTTKADELALLYRDDLDAESDVTPPMSVRRHLEIRYRLRQVARSVQKKEPYVASNPRKINDGIDVDLYQYFVLPAFVLSEDKIFFEKISDITSFQKDWFMRPAELAAKWKQGLRPRPVWPVD</sequence>
<evidence type="ECO:0000313" key="2">
    <source>
        <dbReference type="Proteomes" id="UP000182987"/>
    </source>
</evidence>
<proteinExistence type="predicted"/>
<gene>
    <name evidence="1" type="ORF">BJI69_18155</name>
</gene>
<dbReference type="Proteomes" id="UP000182987">
    <property type="component" value="Chromosome"/>
</dbReference>
<dbReference type="KEGG" id="lrz:BJI69_18155"/>
<accession>A0A1L3EXA0</accession>
<name>A0A1L3EXA0_9GAMM</name>
<dbReference type="AlphaFoldDB" id="A0A1L3EXA0"/>
<keyword evidence="2" id="KW-1185">Reference proteome</keyword>